<dbReference type="SUPFAM" id="SSF47384">
    <property type="entry name" value="Homodimeric domain of signal transducing histidine kinase"/>
    <property type="match status" value="1"/>
</dbReference>
<evidence type="ECO:0000256" key="2">
    <source>
        <dbReference type="ARBA" id="ARBA00012438"/>
    </source>
</evidence>
<evidence type="ECO:0000313" key="8">
    <source>
        <dbReference type="Proteomes" id="UP000249061"/>
    </source>
</evidence>
<evidence type="ECO:0000313" key="7">
    <source>
        <dbReference type="EMBL" id="PZR04267.1"/>
    </source>
</evidence>
<accession>A0A2W5SRK1</accession>
<dbReference type="InterPro" id="IPR003661">
    <property type="entry name" value="HisK_dim/P_dom"/>
</dbReference>
<proteinExistence type="predicted"/>
<dbReference type="PRINTS" id="PR00344">
    <property type="entry name" value="BCTRLSENSOR"/>
</dbReference>
<sequence length="428" mass="46742">MTARIPPRAQGRYDSAIRAMPTRRVLVVDDTDDNRKLMARFLEHDGYEVLTASNGADALGILRETAISLVLLDVHMPDMDGIEVCRRIRRDPRCRKIPVVLITADSPNAGGELAGLEVGADEYLHRPVSRPVLAARVRNLLRLADAEREEQMLAQVAQSEKLAGIGQVAAGVAHEINNPLSFVLSNLETLRGYFEDMQTVLAAWKQSPEAGARAEQAVGFATVEKDLAPLLEETIGGGERMRSIVRELKSFMRGQGDECESLDLSEVVRSTLVLTERELMQKAVIDRDLAPAWVEGAPRQRLHQVVLNLIVNAKQAMEARPLEPGHQHRLEVTTRTEDGMAILSVADTGAGVPEDIRQRIFEPFFTTKPVGVGVGLGLSLCAMVMEQLGGTVQLDSRVGEGTRFTLRIPMVRPPVSSSSIISPASVAS</sequence>
<dbReference type="InterPro" id="IPR003594">
    <property type="entry name" value="HATPase_dom"/>
</dbReference>
<name>A0A2W5SRK1_9BACT</name>
<dbReference type="InterPro" id="IPR005467">
    <property type="entry name" value="His_kinase_dom"/>
</dbReference>
<feature type="domain" description="Response regulatory" evidence="6">
    <location>
        <begin position="24"/>
        <end position="141"/>
    </location>
</feature>
<dbReference type="PANTHER" id="PTHR43065:SF42">
    <property type="entry name" value="TWO-COMPONENT SENSOR PPRA"/>
    <property type="match status" value="1"/>
</dbReference>
<dbReference type="SMART" id="SM00387">
    <property type="entry name" value="HATPase_c"/>
    <property type="match status" value="1"/>
</dbReference>
<evidence type="ECO:0000259" key="5">
    <source>
        <dbReference type="PROSITE" id="PS50109"/>
    </source>
</evidence>
<dbReference type="SMART" id="SM00448">
    <property type="entry name" value="REC"/>
    <property type="match status" value="1"/>
</dbReference>
<dbReference type="PROSITE" id="PS50109">
    <property type="entry name" value="HIS_KIN"/>
    <property type="match status" value="1"/>
</dbReference>
<evidence type="ECO:0000256" key="1">
    <source>
        <dbReference type="ARBA" id="ARBA00000085"/>
    </source>
</evidence>
<evidence type="ECO:0000259" key="6">
    <source>
        <dbReference type="PROSITE" id="PS50110"/>
    </source>
</evidence>
<dbReference type="SMART" id="SM00388">
    <property type="entry name" value="HisKA"/>
    <property type="match status" value="1"/>
</dbReference>
<keyword evidence="3 4" id="KW-0597">Phosphoprotein</keyword>
<dbReference type="InterPro" id="IPR004358">
    <property type="entry name" value="Sig_transdc_His_kin-like_C"/>
</dbReference>
<dbReference type="PROSITE" id="PS50110">
    <property type="entry name" value="RESPONSE_REGULATORY"/>
    <property type="match status" value="1"/>
</dbReference>
<evidence type="ECO:0000256" key="4">
    <source>
        <dbReference type="PROSITE-ProRule" id="PRU00169"/>
    </source>
</evidence>
<dbReference type="Gene3D" id="3.40.50.2300">
    <property type="match status" value="1"/>
</dbReference>
<dbReference type="PANTHER" id="PTHR43065">
    <property type="entry name" value="SENSOR HISTIDINE KINASE"/>
    <property type="match status" value="1"/>
</dbReference>
<dbReference type="Pfam" id="PF02518">
    <property type="entry name" value="HATPase_c"/>
    <property type="match status" value="1"/>
</dbReference>
<dbReference type="Gene3D" id="3.30.565.10">
    <property type="entry name" value="Histidine kinase-like ATPase, C-terminal domain"/>
    <property type="match status" value="1"/>
</dbReference>
<gene>
    <name evidence="7" type="ORF">DI536_34555</name>
</gene>
<dbReference type="Pfam" id="PF00072">
    <property type="entry name" value="Response_reg"/>
    <property type="match status" value="1"/>
</dbReference>
<reference evidence="7 8" key="1">
    <citation type="submission" date="2017-08" db="EMBL/GenBank/DDBJ databases">
        <title>Infants hospitalized years apart are colonized by the same room-sourced microbial strains.</title>
        <authorList>
            <person name="Brooks B."/>
            <person name="Olm M.R."/>
            <person name="Firek B.A."/>
            <person name="Baker R."/>
            <person name="Thomas B.C."/>
            <person name="Morowitz M.J."/>
            <person name="Banfield J.F."/>
        </authorList>
    </citation>
    <scope>NUCLEOTIDE SEQUENCE [LARGE SCALE GENOMIC DNA]</scope>
    <source>
        <strain evidence="7">S2_003_000_R2_14</strain>
    </source>
</reference>
<dbReference type="SUPFAM" id="SSF55874">
    <property type="entry name" value="ATPase domain of HSP90 chaperone/DNA topoisomerase II/histidine kinase"/>
    <property type="match status" value="1"/>
</dbReference>
<dbReference type="InterPro" id="IPR036890">
    <property type="entry name" value="HATPase_C_sf"/>
</dbReference>
<comment type="caution">
    <text evidence="7">The sequence shown here is derived from an EMBL/GenBank/DDBJ whole genome shotgun (WGS) entry which is preliminary data.</text>
</comment>
<protein>
    <recommendedName>
        <fullName evidence="2">histidine kinase</fullName>
        <ecNumber evidence="2">2.7.13.3</ecNumber>
    </recommendedName>
</protein>
<dbReference type="SUPFAM" id="SSF52172">
    <property type="entry name" value="CheY-like"/>
    <property type="match status" value="1"/>
</dbReference>
<dbReference type="CDD" id="cd00082">
    <property type="entry name" value="HisKA"/>
    <property type="match status" value="1"/>
</dbReference>
<dbReference type="Proteomes" id="UP000249061">
    <property type="component" value="Unassembled WGS sequence"/>
</dbReference>
<organism evidence="7 8">
    <name type="scientific">Archangium gephyra</name>
    <dbReference type="NCBI Taxonomy" id="48"/>
    <lineage>
        <taxon>Bacteria</taxon>
        <taxon>Pseudomonadati</taxon>
        <taxon>Myxococcota</taxon>
        <taxon>Myxococcia</taxon>
        <taxon>Myxococcales</taxon>
        <taxon>Cystobacterineae</taxon>
        <taxon>Archangiaceae</taxon>
        <taxon>Archangium</taxon>
    </lineage>
</organism>
<feature type="modified residue" description="4-aspartylphosphate" evidence="4">
    <location>
        <position position="73"/>
    </location>
</feature>
<dbReference type="Gene3D" id="1.10.287.130">
    <property type="match status" value="1"/>
</dbReference>
<dbReference type="GO" id="GO:0000155">
    <property type="term" value="F:phosphorelay sensor kinase activity"/>
    <property type="evidence" value="ECO:0007669"/>
    <property type="project" value="InterPro"/>
</dbReference>
<feature type="domain" description="Histidine kinase" evidence="5">
    <location>
        <begin position="171"/>
        <end position="412"/>
    </location>
</feature>
<comment type="catalytic activity">
    <reaction evidence="1">
        <text>ATP + protein L-histidine = ADP + protein N-phospho-L-histidine.</text>
        <dbReference type="EC" id="2.7.13.3"/>
    </reaction>
</comment>
<dbReference type="EMBL" id="QFQP01000061">
    <property type="protein sequence ID" value="PZR04267.1"/>
    <property type="molecule type" value="Genomic_DNA"/>
</dbReference>
<dbReference type="InterPro" id="IPR011006">
    <property type="entry name" value="CheY-like_superfamily"/>
</dbReference>
<dbReference type="AlphaFoldDB" id="A0A2W5SRK1"/>
<evidence type="ECO:0000256" key="3">
    <source>
        <dbReference type="ARBA" id="ARBA00022553"/>
    </source>
</evidence>
<dbReference type="EC" id="2.7.13.3" evidence="2"/>
<dbReference type="InterPro" id="IPR001789">
    <property type="entry name" value="Sig_transdc_resp-reg_receiver"/>
</dbReference>
<dbReference type="InterPro" id="IPR036097">
    <property type="entry name" value="HisK_dim/P_sf"/>
</dbReference>